<feature type="binding site" evidence="7">
    <location>
        <position position="178"/>
    </location>
    <ligand>
        <name>UDP-N-acetyl-alpha-D-muramoyl-L-alanyl-D-glutamate</name>
        <dbReference type="ChEBI" id="CHEBI:83900"/>
    </ligand>
</feature>
<dbReference type="GO" id="GO:0008360">
    <property type="term" value="P:regulation of cell shape"/>
    <property type="evidence" value="ECO:0007669"/>
    <property type="project" value="UniProtKB-KW"/>
</dbReference>
<dbReference type="Pfam" id="PF08245">
    <property type="entry name" value="Mur_ligase_M"/>
    <property type="match status" value="1"/>
</dbReference>
<gene>
    <name evidence="7" type="primary">murE</name>
    <name evidence="12" type="ORF">EIC27_00195</name>
</gene>
<dbReference type="EMBL" id="RXFM01000002">
    <property type="protein sequence ID" value="RST72449.1"/>
    <property type="molecule type" value="Genomic_DNA"/>
</dbReference>
<feature type="binding site" evidence="7">
    <location>
        <position position="443"/>
    </location>
    <ligand>
        <name>meso-2,6-diaminopimelate</name>
        <dbReference type="ChEBI" id="CHEBI:57791"/>
    </ligand>
</feature>
<feature type="binding site" evidence="7">
    <location>
        <position position="172"/>
    </location>
    <ligand>
        <name>UDP-N-acetyl-alpha-D-muramoyl-L-alanyl-D-glutamate</name>
        <dbReference type="ChEBI" id="CHEBI:83900"/>
    </ligand>
</feature>
<evidence type="ECO:0000256" key="8">
    <source>
        <dbReference type="RuleBase" id="RU004135"/>
    </source>
</evidence>
<dbReference type="SUPFAM" id="SSF63418">
    <property type="entry name" value="MurE/MurF N-terminal domain"/>
    <property type="match status" value="1"/>
</dbReference>
<comment type="caution">
    <text evidence="7">Lacks conserved residue(s) required for the propagation of feature annotation.</text>
</comment>
<dbReference type="AlphaFoldDB" id="A0A429XVQ7"/>
<dbReference type="GO" id="GO:0071555">
    <property type="term" value="P:cell wall organization"/>
    <property type="evidence" value="ECO:0007669"/>
    <property type="project" value="UniProtKB-KW"/>
</dbReference>
<dbReference type="SUPFAM" id="SSF53244">
    <property type="entry name" value="MurD-like peptide ligases, peptide-binding domain"/>
    <property type="match status" value="1"/>
</dbReference>
<dbReference type="HAMAP" id="MF_00208">
    <property type="entry name" value="MurE"/>
    <property type="match status" value="1"/>
</dbReference>
<evidence type="ECO:0000256" key="3">
    <source>
        <dbReference type="ARBA" id="ARBA00022960"/>
    </source>
</evidence>
<dbReference type="Gene3D" id="3.90.190.20">
    <property type="entry name" value="Mur ligase, C-terminal domain"/>
    <property type="match status" value="1"/>
</dbReference>
<evidence type="ECO:0000256" key="4">
    <source>
        <dbReference type="ARBA" id="ARBA00022984"/>
    </source>
</evidence>
<dbReference type="InterPro" id="IPR013221">
    <property type="entry name" value="Mur_ligase_cen"/>
</dbReference>
<keyword evidence="4 7" id="KW-0573">Peptidoglycan synthesis</keyword>
<dbReference type="Proteomes" id="UP000279470">
    <property type="component" value="Unassembled WGS sequence"/>
</dbReference>
<feature type="binding site" evidence="7">
    <location>
        <begin position="99"/>
        <end position="105"/>
    </location>
    <ligand>
        <name>ATP</name>
        <dbReference type="ChEBI" id="CHEBI:30616"/>
    </ligand>
</feature>
<comment type="pathway">
    <text evidence="7 8">Cell wall biogenesis; peptidoglycan biosynthesis.</text>
</comment>
<evidence type="ECO:0000313" key="12">
    <source>
        <dbReference type="EMBL" id="RST72449.1"/>
    </source>
</evidence>
<keyword evidence="7" id="KW-0460">Magnesium</keyword>
<dbReference type="InterPro" id="IPR036615">
    <property type="entry name" value="Mur_ligase_C_dom_sf"/>
</dbReference>
<organism evidence="12 13">
    <name type="scientific">Candidatus Aquarickettsia rohweri</name>
    <dbReference type="NCBI Taxonomy" id="2602574"/>
    <lineage>
        <taxon>Bacteria</taxon>
        <taxon>Pseudomonadati</taxon>
        <taxon>Pseudomonadota</taxon>
        <taxon>Alphaproteobacteria</taxon>
        <taxon>Rickettsiales</taxon>
        <taxon>Candidatus Midichloriaceae</taxon>
        <taxon>Candidatus Aquarickettsia</taxon>
    </lineage>
</organism>
<dbReference type="Pfam" id="PF02875">
    <property type="entry name" value="Mur_ligase_C"/>
    <property type="match status" value="1"/>
</dbReference>
<comment type="caution">
    <text evidence="12">The sequence shown here is derived from an EMBL/GenBank/DDBJ whole genome shotgun (WGS) entry which is preliminary data.</text>
</comment>
<feature type="binding site" evidence="7">
    <location>
        <position position="180"/>
    </location>
    <ligand>
        <name>UDP-N-acetyl-alpha-D-muramoyl-L-alanyl-D-glutamate</name>
        <dbReference type="ChEBI" id="CHEBI:83900"/>
    </ligand>
</feature>
<comment type="similarity">
    <text evidence="1 7">Belongs to the MurCDEF family. MurE subfamily.</text>
</comment>
<feature type="domain" description="Mur ligase C-terminal" evidence="10">
    <location>
        <begin position="322"/>
        <end position="445"/>
    </location>
</feature>
<feature type="binding site" evidence="7">
    <location>
        <begin position="395"/>
        <end position="398"/>
    </location>
    <ligand>
        <name>meso-2,6-diaminopimelate</name>
        <dbReference type="ChEBI" id="CHEBI:57791"/>
    </ligand>
</feature>
<dbReference type="GO" id="GO:0000287">
    <property type="term" value="F:magnesium ion binding"/>
    <property type="evidence" value="ECO:0007669"/>
    <property type="project" value="UniProtKB-UniRule"/>
</dbReference>
<dbReference type="NCBIfam" id="NF001124">
    <property type="entry name" value="PRK00139.1-2"/>
    <property type="match status" value="1"/>
</dbReference>
<dbReference type="Gene3D" id="3.40.1190.10">
    <property type="entry name" value="Mur-like, catalytic domain"/>
    <property type="match status" value="1"/>
</dbReference>
<keyword evidence="7" id="KW-0547">Nucleotide-binding</keyword>
<dbReference type="UniPathway" id="UPA00219"/>
<feature type="short sequence motif" description="Meso-diaminopimelate recognition motif" evidence="7">
    <location>
        <begin position="395"/>
        <end position="398"/>
    </location>
</feature>
<evidence type="ECO:0000256" key="6">
    <source>
        <dbReference type="ARBA" id="ARBA00023316"/>
    </source>
</evidence>
<proteinExistence type="inferred from homology"/>
<keyword evidence="6 7" id="KW-0961">Cell wall biogenesis/degradation</keyword>
<comment type="function">
    <text evidence="7">Catalyzes the addition of meso-diaminopimelic acid to the nucleotide precursor UDP-N-acetylmuramoyl-L-alanyl-D-glutamate (UMAG) in the biosynthesis of bacterial cell-wall peptidoglycan.</text>
</comment>
<dbReference type="GO" id="GO:0051301">
    <property type="term" value="P:cell division"/>
    <property type="evidence" value="ECO:0007669"/>
    <property type="project" value="UniProtKB-KW"/>
</dbReference>
<accession>A0A429XVQ7</accession>
<dbReference type="InterPro" id="IPR035911">
    <property type="entry name" value="MurE/MurF_N"/>
</dbReference>
<feature type="binding site" evidence="7">
    <location>
        <position position="18"/>
    </location>
    <ligand>
        <name>UDP-N-acetyl-alpha-D-muramoyl-L-alanyl-D-glutamate</name>
        <dbReference type="ChEBI" id="CHEBI:83900"/>
    </ligand>
</feature>
<dbReference type="NCBIfam" id="NF001126">
    <property type="entry name" value="PRK00139.1-4"/>
    <property type="match status" value="1"/>
</dbReference>
<evidence type="ECO:0000313" key="13">
    <source>
        <dbReference type="Proteomes" id="UP000279470"/>
    </source>
</evidence>
<dbReference type="InterPro" id="IPR000713">
    <property type="entry name" value="Mur_ligase_N"/>
</dbReference>
<comment type="subcellular location">
    <subcellularLocation>
        <location evidence="7 8">Cytoplasm</location>
    </subcellularLocation>
</comment>
<feature type="binding site" evidence="7">
    <location>
        <position position="447"/>
    </location>
    <ligand>
        <name>meso-2,6-diaminopimelate</name>
        <dbReference type="ChEBI" id="CHEBI:57791"/>
    </ligand>
</feature>
<keyword evidence="3 7" id="KW-0133">Cell shape</keyword>
<dbReference type="Gene3D" id="3.40.1390.10">
    <property type="entry name" value="MurE/MurF, N-terminal domain"/>
    <property type="match status" value="1"/>
</dbReference>
<keyword evidence="7 12" id="KW-0436">Ligase</keyword>
<dbReference type="InterPro" id="IPR004101">
    <property type="entry name" value="Mur_ligase_C"/>
</dbReference>
<keyword evidence="7" id="KW-0067">ATP-binding</keyword>
<sequence length="471" mass="53699">MMNFQEIAKSIKGIEDNSINIKKDYVFFALNGEKTHGAKFINDAIKNGAKFVITDKKYTKKLNNNDVKILQVDNPRKYLSKLLSIFYREKPEDIVAVTGTNGKTSVVNFYQQICDLLKFKSASIGTLGLINSNKEYKFKENLSLTSPMHIQLHKLLKELYNNNITHVAIEASSHGIIQHRLDNIAFKAVGFTNFSQDHLDYHFTLEAYFNAKLRIFNEILQEGKYAVLNADINEFDTIHKVCKQRNIKVIEYGKKARDLEILSSKDGRWEVKIFGERYFLETKIKGTFQLYNILCAVGLAIACNLPIDKIIHNISNIKPARGRLELVSNYSGSQIYVDYAHTPDSLKTVLQTLRSIFTGKLHVLFGCGGQRDTSKRFLMGSIAKKLADYVIITDDNPREEDPSLIRKQILKACPKAKEIDGREKAIKYAIGNLKKNDILLIAGKGHEDYQIIGKKKIHFSDFEQVKKCEKC</sequence>
<feature type="domain" description="Mur ligase N-terminal catalytic" evidence="9">
    <location>
        <begin position="11"/>
        <end position="87"/>
    </location>
</feature>
<feature type="domain" description="Mur ligase central" evidence="11">
    <location>
        <begin position="97"/>
        <end position="300"/>
    </location>
</feature>
<dbReference type="GO" id="GO:0005524">
    <property type="term" value="F:ATP binding"/>
    <property type="evidence" value="ECO:0007669"/>
    <property type="project" value="UniProtKB-UniRule"/>
</dbReference>
<feature type="modified residue" description="N6-carboxylysine" evidence="7">
    <location>
        <position position="212"/>
    </location>
</feature>
<protein>
    <recommendedName>
        <fullName evidence="7">UDP-N-acetylmuramoyl-L-alanyl-D-glutamate--2,6-diaminopimelate ligase</fullName>
        <ecNumber evidence="7">6.3.2.13</ecNumber>
    </recommendedName>
    <alternativeName>
        <fullName evidence="7">Meso-A2pm-adding enzyme</fullName>
    </alternativeName>
    <alternativeName>
        <fullName evidence="7">Meso-diaminopimelate-adding enzyme</fullName>
    </alternativeName>
    <alternativeName>
        <fullName evidence="7">UDP-MurNAc-L-Ala-D-Glu:meso-diaminopimelate ligase</fullName>
    </alternativeName>
    <alternativeName>
        <fullName evidence="7">UDP-MurNAc-tripeptide synthetase</fullName>
    </alternativeName>
    <alternativeName>
        <fullName evidence="7">UDP-N-acetylmuramyl-tripeptide synthetase</fullName>
    </alternativeName>
</protein>
<dbReference type="InterPro" id="IPR036565">
    <property type="entry name" value="Mur-like_cat_sf"/>
</dbReference>
<evidence type="ECO:0000259" key="9">
    <source>
        <dbReference type="Pfam" id="PF01225"/>
    </source>
</evidence>
<dbReference type="PANTHER" id="PTHR23135:SF4">
    <property type="entry name" value="UDP-N-ACETYLMURAMOYL-L-ALANYL-D-GLUTAMATE--2,6-DIAMINOPIMELATE LIGASE MURE HOMOLOG, CHLOROPLASTIC"/>
    <property type="match status" value="1"/>
</dbReference>
<dbReference type="NCBIfam" id="TIGR01085">
    <property type="entry name" value="murE"/>
    <property type="match status" value="1"/>
</dbReference>
<dbReference type="GO" id="GO:0009252">
    <property type="term" value="P:peptidoglycan biosynthetic process"/>
    <property type="evidence" value="ECO:0007669"/>
    <property type="project" value="UniProtKB-UniRule"/>
</dbReference>
<evidence type="ECO:0000259" key="11">
    <source>
        <dbReference type="Pfam" id="PF08245"/>
    </source>
</evidence>
<feature type="binding site" evidence="7">
    <location>
        <position position="371"/>
    </location>
    <ligand>
        <name>meso-2,6-diaminopimelate</name>
        <dbReference type="ChEBI" id="CHEBI:57791"/>
    </ligand>
</feature>
<evidence type="ECO:0000256" key="7">
    <source>
        <dbReference type="HAMAP-Rule" id="MF_00208"/>
    </source>
</evidence>
<dbReference type="PANTHER" id="PTHR23135">
    <property type="entry name" value="MUR LIGASE FAMILY MEMBER"/>
    <property type="match status" value="1"/>
</dbReference>
<comment type="PTM">
    <text evidence="7">Carboxylation is probably crucial for Mg(2+) binding and, consequently, for the gamma-phosphate positioning of ATP.</text>
</comment>
<evidence type="ECO:0000256" key="2">
    <source>
        <dbReference type="ARBA" id="ARBA00022618"/>
    </source>
</evidence>
<name>A0A429XVQ7_9RICK</name>
<keyword evidence="2 7" id="KW-0132">Cell division</keyword>
<evidence type="ECO:0000256" key="5">
    <source>
        <dbReference type="ARBA" id="ARBA00023306"/>
    </source>
</evidence>
<reference evidence="13" key="1">
    <citation type="submission" date="2018-11" db="EMBL/GenBank/DDBJ databases">
        <title>Phylogenetic, genomic, and biogeographic characterization of a novel and ubiquitous marine invertebrate-associated Rickettsiales parasite, Candidatus Marinoinvertebrata rohwerii, gen. nov., sp. nov.</title>
        <authorList>
            <person name="Klinges J.G."/>
            <person name="Rosales S.M."/>
            <person name="Mcminds R."/>
            <person name="Shaver E.C."/>
            <person name="Shantz A."/>
            <person name="Peters E.C."/>
            <person name="Burkepile D.E."/>
            <person name="Silliman B.R."/>
            <person name="Vega Thurber R.L."/>
        </authorList>
    </citation>
    <scope>NUCLEOTIDE SEQUENCE [LARGE SCALE GENOMIC DNA]</scope>
    <source>
        <strain evidence="13">a_cerv_44</strain>
    </source>
</reference>
<keyword evidence="13" id="KW-1185">Reference proteome</keyword>
<comment type="catalytic activity">
    <reaction evidence="7">
        <text>UDP-N-acetyl-alpha-D-muramoyl-L-alanyl-D-glutamate + meso-2,6-diaminopimelate + ATP = UDP-N-acetyl-alpha-D-muramoyl-L-alanyl-gamma-D-glutamyl-meso-2,6-diaminopimelate + ADP + phosphate + H(+)</text>
        <dbReference type="Rhea" id="RHEA:23676"/>
        <dbReference type="ChEBI" id="CHEBI:15378"/>
        <dbReference type="ChEBI" id="CHEBI:30616"/>
        <dbReference type="ChEBI" id="CHEBI:43474"/>
        <dbReference type="ChEBI" id="CHEBI:57791"/>
        <dbReference type="ChEBI" id="CHEBI:83900"/>
        <dbReference type="ChEBI" id="CHEBI:83905"/>
        <dbReference type="ChEBI" id="CHEBI:456216"/>
        <dbReference type="EC" id="6.3.2.13"/>
    </reaction>
</comment>
<dbReference type="GO" id="GO:0008765">
    <property type="term" value="F:UDP-N-acetylmuramoylalanyl-D-glutamate-2,6-diaminopimelate ligase activity"/>
    <property type="evidence" value="ECO:0007669"/>
    <property type="project" value="UniProtKB-UniRule"/>
</dbReference>
<dbReference type="Pfam" id="PF01225">
    <property type="entry name" value="Mur_ligase"/>
    <property type="match status" value="1"/>
</dbReference>
<dbReference type="SUPFAM" id="SSF53623">
    <property type="entry name" value="MurD-like peptide ligases, catalytic domain"/>
    <property type="match status" value="1"/>
</dbReference>
<dbReference type="EC" id="6.3.2.13" evidence="7"/>
<evidence type="ECO:0000259" key="10">
    <source>
        <dbReference type="Pfam" id="PF02875"/>
    </source>
</evidence>
<dbReference type="GO" id="GO:0005737">
    <property type="term" value="C:cytoplasm"/>
    <property type="evidence" value="ECO:0007669"/>
    <property type="project" value="UniProtKB-SubCell"/>
</dbReference>
<comment type="cofactor">
    <cofactor evidence="7">
        <name>Mg(2+)</name>
        <dbReference type="ChEBI" id="CHEBI:18420"/>
    </cofactor>
</comment>
<dbReference type="InterPro" id="IPR005761">
    <property type="entry name" value="UDP-N-AcMur-Glu-dNH2Pim_ligase"/>
</dbReference>
<keyword evidence="7" id="KW-0963">Cytoplasm</keyword>
<keyword evidence="5 7" id="KW-0131">Cell cycle</keyword>
<evidence type="ECO:0000256" key="1">
    <source>
        <dbReference type="ARBA" id="ARBA00005898"/>
    </source>
</evidence>